<organism evidence="1 2">
    <name type="scientific">Naganishia onofrii</name>
    <dbReference type="NCBI Taxonomy" id="1851511"/>
    <lineage>
        <taxon>Eukaryota</taxon>
        <taxon>Fungi</taxon>
        <taxon>Dikarya</taxon>
        <taxon>Basidiomycota</taxon>
        <taxon>Agaricomycotina</taxon>
        <taxon>Tremellomycetes</taxon>
        <taxon>Filobasidiales</taxon>
        <taxon>Filobasidiaceae</taxon>
        <taxon>Naganishia</taxon>
    </lineage>
</organism>
<accession>A0ACC2X719</accession>
<evidence type="ECO:0000313" key="1">
    <source>
        <dbReference type="EMBL" id="KAJ9119466.1"/>
    </source>
</evidence>
<keyword evidence="2" id="KW-1185">Reference proteome</keyword>
<proteinExistence type="predicted"/>
<name>A0ACC2X719_9TREE</name>
<gene>
    <name evidence="1" type="ORF">QFC24_005699</name>
</gene>
<reference evidence="1" key="1">
    <citation type="submission" date="2023-04" db="EMBL/GenBank/DDBJ databases">
        <title>Draft Genome sequencing of Naganishia species isolated from polar environments using Oxford Nanopore Technology.</title>
        <authorList>
            <person name="Leo P."/>
            <person name="Venkateswaran K."/>
        </authorList>
    </citation>
    <scope>NUCLEOTIDE SEQUENCE</scope>
    <source>
        <strain evidence="1">DBVPG 5303</strain>
    </source>
</reference>
<sequence length="376" mass="40260">MLPFLFYRHSLARSLTHSIGHPLQIRTLRPSLAAHSLRFIHSGRLLTDGILLLPWLRSLETRLTRQAEGLGGVIRGLAEEGEEAVVGIGLGHDPAAGAGALSGKGKQREEKVWLHCVVGGVVKESITAQEVAQDEEDSPLPTRRGFDSLLDAGFTPTEIAAMRREFYLSRGEEVPDEFLSSAADGGGGGAGATRDAGYEEHVRALEEQWIEGGLNNETAQSESTTRGAAWCPSYFLNSISPPTAVNEGLYSSILHGLLIGFLYPLIPWFFFRDLPSPNFFDPLEPPDAPAPSPSQHRRGAHPVGASESPTPHASPPPPPLQPADDATTTAATSVFGLRGLPGGDWRTGVVFGQRTQMAILIGTVLNVGFAGIRFLA</sequence>
<comment type="caution">
    <text evidence="1">The sequence shown here is derived from an EMBL/GenBank/DDBJ whole genome shotgun (WGS) entry which is preliminary data.</text>
</comment>
<protein>
    <submittedName>
        <fullName evidence="1">Uncharacterized protein</fullName>
    </submittedName>
</protein>
<dbReference type="EMBL" id="JASBWV010000024">
    <property type="protein sequence ID" value="KAJ9119466.1"/>
    <property type="molecule type" value="Genomic_DNA"/>
</dbReference>
<evidence type="ECO:0000313" key="2">
    <source>
        <dbReference type="Proteomes" id="UP001234202"/>
    </source>
</evidence>
<dbReference type="Proteomes" id="UP001234202">
    <property type="component" value="Unassembled WGS sequence"/>
</dbReference>